<organism evidence="5 6">
    <name type="scientific">Mucilaginibacter frigoritolerans</name>
    <dbReference type="NCBI Taxonomy" id="652788"/>
    <lineage>
        <taxon>Bacteria</taxon>
        <taxon>Pseudomonadati</taxon>
        <taxon>Bacteroidota</taxon>
        <taxon>Sphingobacteriia</taxon>
        <taxon>Sphingobacteriales</taxon>
        <taxon>Sphingobacteriaceae</taxon>
        <taxon>Mucilaginibacter</taxon>
    </lineage>
</organism>
<evidence type="ECO:0000256" key="1">
    <source>
        <dbReference type="ARBA" id="ARBA00022729"/>
    </source>
</evidence>
<dbReference type="AlphaFoldDB" id="A0A562U095"/>
<evidence type="ECO:0000259" key="4">
    <source>
        <dbReference type="Pfam" id="PF10531"/>
    </source>
</evidence>
<dbReference type="PANTHER" id="PTHR33619">
    <property type="entry name" value="POLYSACCHARIDE EXPORT PROTEIN GFCE-RELATED"/>
    <property type="match status" value="1"/>
</dbReference>
<reference evidence="5 6" key="1">
    <citation type="submission" date="2019-07" db="EMBL/GenBank/DDBJ databases">
        <title>Genomic Encyclopedia of Archaeal and Bacterial Type Strains, Phase II (KMG-II): from individual species to whole genera.</title>
        <authorList>
            <person name="Goeker M."/>
        </authorList>
    </citation>
    <scope>NUCLEOTIDE SEQUENCE [LARGE SCALE GENOMIC DNA]</scope>
    <source>
        <strain evidence="5 6">ATCC BAA-1854</strain>
    </source>
</reference>
<evidence type="ECO:0000313" key="6">
    <source>
        <dbReference type="Proteomes" id="UP000317010"/>
    </source>
</evidence>
<gene>
    <name evidence="5" type="ORF">JN11_02588</name>
</gene>
<comment type="caution">
    <text evidence="5">The sequence shown here is derived from an EMBL/GenBank/DDBJ whole genome shotgun (WGS) entry which is preliminary data.</text>
</comment>
<proteinExistence type="predicted"/>
<dbReference type="Gene3D" id="3.10.560.10">
    <property type="entry name" value="Outer membrane lipoprotein wza domain like"/>
    <property type="match status" value="1"/>
</dbReference>
<keyword evidence="2" id="KW-0472">Membrane</keyword>
<dbReference type="RefSeq" id="WP_144913083.1">
    <property type="nucleotide sequence ID" value="NZ_VLLI01000007.1"/>
</dbReference>
<dbReference type="InterPro" id="IPR003715">
    <property type="entry name" value="Poly_export_N"/>
</dbReference>
<sequence>MRVLNFTYLTVAIFLFCTSCSDKQYQTLFLQQKALSDSTSKKASVKTVDYQIKSQDILQIRNLQDIKYIVNESPITANASGNNASQGQEFQVQDDSTVALPVIGHIKVIGLTRAEAQKLIEDQYRKVLLKDPIIDLKIINLKVTILGEVRGQGNYVLTKDRTSLVEVIGQAGGLTDRANEKNVKIIRGTEASPKVINVDLADIGSINDPKTILQSGDIIYIAQNKRAARSDNLQSFTVIFQPALLLFNTALIIFTLIHK</sequence>
<accession>A0A562U095</accession>
<keyword evidence="2" id="KW-0812">Transmembrane</keyword>
<evidence type="ECO:0000259" key="3">
    <source>
        <dbReference type="Pfam" id="PF02563"/>
    </source>
</evidence>
<evidence type="ECO:0000313" key="5">
    <source>
        <dbReference type="EMBL" id="TWI99271.1"/>
    </source>
</evidence>
<dbReference type="Pfam" id="PF10531">
    <property type="entry name" value="SLBB"/>
    <property type="match status" value="1"/>
</dbReference>
<dbReference type="InterPro" id="IPR019554">
    <property type="entry name" value="Soluble_ligand-bd"/>
</dbReference>
<feature type="domain" description="Soluble ligand binding" evidence="4">
    <location>
        <begin position="142"/>
        <end position="188"/>
    </location>
</feature>
<keyword evidence="6" id="KW-1185">Reference proteome</keyword>
<feature type="transmembrane region" description="Helical" evidence="2">
    <location>
        <begin position="238"/>
        <end position="257"/>
    </location>
</feature>
<name>A0A562U095_9SPHI</name>
<evidence type="ECO:0000256" key="2">
    <source>
        <dbReference type="SAM" id="Phobius"/>
    </source>
</evidence>
<dbReference type="GO" id="GO:0015159">
    <property type="term" value="F:polysaccharide transmembrane transporter activity"/>
    <property type="evidence" value="ECO:0007669"/>
    <property type="project" value="InterPro"/>
</dbReference>
<dbReference type="Pfam" id="PF02563">
    <property type="entry name" value="Poly_export"/>
    <property type="match status" value="1"/>
</dbReference>
<feature type="domain" description="Polysaccharide export protein N-terminal" evidence="3">
    <location>
        <begin position="47"/>
        <end position="137"/>
    </location>
</feature>
<protein>
    <submittedName>
        <fullName evidence="5">Polysaccharide export outer membrane protein</fullName>
    </submittedName>
</protein>
<keyword evidence="2" id="KW-1133">Transmembrane helix</keyword>
<dbReference type="InterPro" id="IPR049712">
    <property type="entry name" value="Poly_export"/>
</dbReference>
<dbReference type="Proteomes" id="UP000317010">
    <property type="component" value="Unassembled WGS sequence"/>
</dbReference>
<dbReference type="OrthoDB" id="937431at2"/>
<keyword evidence="1" id="KW-0732">Signal</keyword>
<dbReference type="PANTHER" id="PTHR33619:SF3">
    <property type="entry name" value="POLYSACCHARIDE EXPORT PROTEIN GFCE-RELATED"/>
    <property type="match status" value="1"/>
</dbReference>
<dbReference type="Gene3D" id="3.30.1950.10">
    <property type="entry name" value="wza like domain"/>
    <property type="match status" value="1"/>
</dbReference>
<dbReference type="EMBL" id="VLLI01000007">
    <property type="protein sequence ID" value="TWI99271.1"/>
    <property type="molecule type" value="Genomic_DNA"/>
</dbReference>